<feature type="compositionally biased region" description="Basic and acidic residues" evidence="1">
    <location>
        <begin position="24"/>
        <end position="38"/>
    </location>
</feature>
<proteinExistence type="predicted"/>
<gene>
    <name evidence="2" type="ORF">sle1_060</name>
</gene>
<dbReference type="PATRIC" id="fig|1437453.6.peg.7185"/>
<evidence type="ECO:0000256" key="1">
    <source>
        <dbReference type="SAM" id="MobiDB-lite"/>
    </source>
</evidence>
<feature type="region of interest" description="Disordered" evidence="1">
    <location>
        <begin position="16"/>
        <end position="38"/>
    </location>
</feature>
<name>A0A0F7VPC2_STRLW</name>
<evidence type="ECO:0000313" key="2">
    <source>
        <dbReference type="EMBL" id="CQR59227.1"/>
    </source>
</evidence>
<protein>
    <submittedName>
        <fullName evidence="2">Sle1_060 protein</fullName>
    </submittedName>
</protein>
<reference evidence="3" key="1">
    <citation type="submission" date="2015-02" db="EMBL/GenBank/DDBJ databases">
        <authorList>
            <person name="Gomez-Escribano P.J."/>
        </authorList>
    </citation>
    <scope>NUCLEOTIDE SEQUENCE [LARGE SCALE GENOMIC DNA]</scope>
    <source>
        <strain evidence="3">C34 (DSM 42122 / NRRL B-24963)</strain>
        <plasmid evidence="3">pSLE1</plasmid>
    </source>
</reference>
<accession>A0A0F7VPC2</accession>
<keyword evidence="2" id="KW-0614">Plasmid</keyword>
<organism evidence="2 3">
    <name type="scientific">Streptomyces leeuwenhoekii</name>
    <dbReference type="NCBI Taxonomy" id="1437453"/>
    <lineage>
        <taxon>Bacteria</taxon>
        <taxon>Bacillati</taxon>
        <taxon>Actinomycetota</taxon>
        <taxon>Actinomycetes</taxon>
        <taxon>Kitasatosporales</taxon>
        <taxon>Streptomycetaceae</taxon>
        <taxon>Streptomyces</taxon>
    </lineage>
</organism>
<geneLocation type="plasmid" evidence="2 3">
    <name>pSLE1</name>
</geneLocation>
<dbReference type="EMBL" id="LN831788">
    <property type="protein sequence ID" value="CQR59227.1"/>
    <property type="molecule type" value="Genomic_DNA"/>
</dbReference>
<dbReference type="KEGG" id="sle:sle1_060"/>
<evidence type="ECO:0000313" key="3">
    <source>
        <dbReference type="Proteomes" id="UP000035016"/>
    </source>
</evidence>
<dbReference type="AlphaFoldDB" id="A0A0F7VPC2"/>
<sequence>MPTCDCGATPEELRAGIHGQPCTSRDDAPDDPSDHYNQ</sequence>
<dbReference type="Proteomes" id="UP000035016">
    <property type="component" value="Plasmid pSLE1"/>
</dbReference>